<comment type="caution">
    <text evidence="3">The sequence shown here is derived from an EMBL/GenBank/DDBJ whole genome shotgun (WGS) entry which is preliminary data.</text>
</comment>
<dbReference type="FunFam" id="2.70.70.10:FF:000006">
    <property type="entry name" value="M23 family peptidase"/>
    <property type="match status" value="1"/>
</dbReference>
<dbReference type="InterPro" id="IPR011055">
    <property type="entry name" value="Dup_hybrid_motif"/>
</dbReference>
<evidence type="ECO:0000256" key="1">
    <source>
        <dbReference type="SAM" id="Phobius"/>
    </source>
</evidence>
<dbReference type="GO" id="GO:0004222">
    <property type="term" value="F:metalloendopeptidase activity"/>
    <property type="evidence" value="ECO:0007669"/>
    <property type="project" value="TreeGrafter"/>
</dbReference>
<keyword evidence="1" id="KW-0472">Membrane</keyword>
<dbReference type="SUPFAM" id="SSF51261">
    <property type="entry name" value="Duplicated hybrid motif"/>
    <property type="match status" value="1"/>
</dbReference>
<dbReference type="AlphaFoldDB" id="A0A5S5MBX2"/>
<gene>
    <name evidence="3" type="ORF">FIM25_16255</name>
</gene>
<proteinExistence type="predicted"/>
<feature type="transmembrane region" description="Helical" evidence="1">
    <location>
        <begin position="16"/>
        <end position="37"/>
    </location>
</feature>
<dbReference type="OrthoDB" id="9815245at2"/>
<keyword evidence="4" id="KW-1185">Reference proteome</keyword>
<organism evidence="3 4">
    <name type="scientific">Desulfobotulus mexicanus</name>
    <dbReference type="NCBI Taxonomy" id="2586642"/>
    <lineage>
        <taxon>Bacteria</taxon>
        <taxon>Pseudomonadati</taxon>
        <taxon>Thermodesulfobacteriota</taxon>
        <taxon>Desulfobacteria</taxon>
        <taxon>Desulfobacterales</taxon>
        <taxon>Desulfobacteraceae</taxon>
        <taxon>Desulfobotulus</taxon>
    </lineage>
</organism>
<dbReference type="Proteomes" id="UP000321899">
    <property type="component" value="Unassembled WGS sequence"/>
</dbReference>
<evidence type="ECO:0000259" key="2">
    <source>
        <dbReference type="Pfam" id="PF01551"/>
    </source>
</evidence>
<dbReference type="Pfam" id="PF01551">
    <property type="entry name" value="Peptidase_M23"/>
    <property type="match status" value="1"/>
</dbReference>
<dbReference type="Gene3D" id="2.70.70.10">
    <property type="entry name" value="Glucose Permease (Domain IIA)"/>
    <property type="match status" value="1"/>
</dbReference>
<dbReference type="CDD" id="cd12797">
    <property type="entry name" value="M23_peptidase"/>
    <property type="match status" value="1"/>
</dbReference>
<dbReference type="EMBL" id="VDMB01000042">
    <property type="protein sequence ID" value="TYT73224.1"/>
    <property type="molecule type" value="Genomic_DNA"/>
</dbReference>
<evidence type="ECO:0000313" key="4">
    <source>
        <dbReference type="Proteomes" id="UP000321899"/>
    </source>
</evidence>
<keyword evidence="1" id="KW-1133">Transmembrane helix</keyword>
<accession>A0A5S5MBX2</accession>
<reference evidence="3 4" key="1">
    <citation type="submission" date="2019-06" db="EMBL/GenBank/DDBJ databases">
        <title>Desulfobotulus mexicanus sp. nov., a novel sulfate-reducing bacterium isolated from the sediment of an alkaline crater lake in Mexico.</title>
        <authorList>
            <person name="Hirschler-Rea A."/>
        </authorList>
    </citation>
    <scope>NUCLEOTIDE SEQUENCE [LARGE SCALE GENOMIC DNA]</scope>
    <source>
        <strain evidence="3 4">PAR22N</strain>
    </source>
</reference>
<dbReference type="PANTHER" id="PTHR21666:SF286">
    <property type="entry name" value="LIPOPROTEIN NLPD"/>
    <property type="match status" value="1"/>
</dbReference>
<protein>
    <submittedName>
        <fullName evidence="3">M23 family metallopeptidase</fullName>
    </submittedName>
</protein>
<dbReference type="InterPro" id="IPR016047">
    <property type="entry name" value="M23ase_b-sheet_dom"/>
</dbReference>
<dbReference type="PANTHER" id="PTHR21666">
    <property type="entry name" value="PEPTIDASE-RELATED"/>
    <property type="match status" value="1"/>
</dbReference>
<evidence type="ECO:0000313" key="3">
    <source>
        <dbReference type="EMBL" id="TYT73224.1"/>
    </source>
</evidence>
<keyword evidence="1" id="KW-0812">Transmembrane</keyword>
<dbReference type="InterPro" id="IPR050570">
    <property type="entry name" value="Cell_wall_metabolism_enzyme"/>
</dbReference>
<name>A0A5S5MBX2_9BACT</name>
<sequence length="299" mass="33567">MSHSGSKIRELTFHKGMVYGFFLLLFFVFAAFSWVIYDYSRLLTRASEVPFLESELAFNEEQLLMQRDQIQLFAKELNLLKNRVLTLSEFEQKIRTIANMEAREENDGIFGLGGTPVEDLDMRLELSENHASLIREMHERVVHLDRDSLGRIDGFESLLESLEDQRNLLAVTPAIRPADGWVTSRFGYRTSPFTGKREFHSGLDIANRPGTPVLATAEGVVSFAGDRGAIGIVVNIDHGHGLVTRYGHLQKALVKSGQRVSRGEVIGKMGNTGRSTGPHVHYEVRLNGVPVNPVKYILD</sequence>
<feature type="domain" description="M23ase beta-sheet core" evidence="2">
    <location>
        <begin position="199"/>
        <end position="293"/>
    </location>
</feature>